<dbReference type="SUPFAM" id="SSF53448">
    <property type="entry name" value="Nucleotide-diphospho-sugar transferases"/>
    <property type="match status" value="1"/>
</dbReference>
<evidence type="ECO:0000256" key="1">
    <source>
        <dbReference type="ARBA" id="ARBA00004323"/>
    </source>
</evidence>
<dbReference type="Pfam" id="PF11051">
    <property type="entry name" value="Mannosyl_trans3"/>
    <property type="match status" value="1"/>
</dbReference>
<evidence type="ECO:0000256" key="8">
    <source>
        <dbReference type="ARBA" id="ARBA00023034"/>
    </source>
</evidence>
<keyword evidence="8" id="KW-0333">Golgi apparatus</keyword>
<evidence type="ECO:0000256" key="5">
    <source>
        <dbReference type="ARBA" id="ARBA00022692"/>
    </source>
</evidence>
<dbReference type="OrthoDB" id="4484309at2759"/>
<organism evidence="10 11">
    <name type="scientific">Thielaviopsis punctulata</name>
    <dbReference type="NCBI Taxonomy" id="72032"/>
    <lineage>
        <taxon>Eukaryota</taxon>
        <taxon>Fungi</taxon>
        <taxon>Dikarya</taxon>
        <taxon>Ascomycota</taxon>
        <taxon>Pezizomycotina</taxon>
        <taxon>Sordariomycetes</taxon>
        <taxon>Hypocreomycetidae</taxon>
        <taxon>Microascales</taxon>
        <taxon>Ceratocystidaceae</taxon>
        <taxon>Thielaviopsis</taxon>
    </lineage>
</organism>
<evidence type="ECO:0000256" key="7">
    <source>
        <dbReference type="ARBA" id="ARBA00022989"/>
    </source>
</evidence>
<name>A0A0F4ZHR0_9PEZI</name>
<evidence type="ECO:0000313" key="10">
    <source>
        <dbReference type="EMBL" id="KKA29428.1"/>
    </source>
</evidence>
<dbReference type="GO" id="GO:0046354">
    <property type="term" value="P:mannan biosynthetic process"/>
    <property type="evidence" value="ECO:0007669"/>
    <property type="project" value="TreeGrafter"/>
</dbReference>
<evidence type="ECO:0000256" key="6">
    <source>
        <dbReference type="ARBA" id="ARBA00022968"/>
    </source>
</evidence>
<sequence length="428" mass="49234">MKSFWKQTRAALRDHGPTCKEIKGYGPPSEDDIEPKIPGDRLLPNLIDDYEDSEFAKLKAAHTGFLKAARSIAPKLPYVAKSRGVVMSGGGKYFGHSLTSITLMRKAGCDLPVELFINDHDDYDTKMCDEILPSLNAECVVMTDILGTDKVEKYQYKVLSILFSSFQELLFLDADAWPVRDISPVFDNEPFLSTGLIVWPDFWHPTVWPGFYDLIDQPVTNFTGRRSSESGMILYNKAIHADSLLLATYYNWYGPNYFYNMFSQGAPGEGDKETFRQAAIALSKPYWDVRSPNKVMGRWFNGTFESYGIKQMDPIADYKLAEFKRGGGVLEKNSKGEEIWAPPLFVHHNLWKMDLLKIPTMDDPMLRKDPKGRQMRLWDVDHDLIERTGFDVEDFMWKTIIDNNCYESFRKECAALRTYYRNVFEKEP</sequence>
<dbReference type="PANTHER" id="PTHR31646">
    <property type="entry name" value="ALPHA-1,2-MANNOSYLTRANSFERASE MNN2"/>
    <property type="match status" value="1"/>
</dbReference>
<evidence type="ECO:0000256" key="9">
    <source>
        <dbReference type="ARBA" id="ARBA00023136"/>
    </source>
</evidence>
<comment type="subcellular location">
    <subcellularLocation>
        <location evidence="1">Golgi apparatus membrane</location>
        <topology evidence="1">Single-pass type II membrane protein</topology>
    </subcellularLocation>
</comment>
<comment type="caution">
    <text evidence="10">The sequence shown here is derived from an EMBL/GenBank/DDBJ whole genome shotgun (WGS) entry which is preliminary data.</text>
</comment>
<evidence type="ECO:0008006" key="12">
    <source>
        <dbReference type="Google" id="ProtNLM"/>
    </source>
</evidence>
<dbReference type="InterPro" id="IPR022751">
    <property type="entry name" value="Alpha_mannosyltransferase"/>
</dbReference>
<evidence type="ECO:0000256" key="3">
    <source>
        <dbReference type="ARBA" id="ARBA00009105"/>
    </source>
</evidence>
<gene>
    <name evidence="10" type="ORF">TD95_002686</name>
</gene>
<comment type="pathway">
    <text evidence="2">Protein modification; protein glycosylation.</text>
</comment>
<reference evidence="10 11" key="1">
    <citation type="submission" date="2015-03" db="EMBL/GenBank/DDBJ databases">
        <authorList>
            <person name="Radwan O."/>
            <person name="Al-Naeli F.A."/>
            <person name="Rendon G.A."/>
            <person name="Fields C."/>
        </authorList>
    </citation>
    <scope>NUCLEOTIDE SEQUENCE [LARGE SCALE GENOMIC DNA]</scope>
    <source>
        <strain evidence="10">CR-DP1</strain>
    </source>
</reference>
<dbReference type="InterPro" id="IPR029044">
    <property type="entry name" value="Nucleotide-diphossugar_trans"/>
</dbReference>
<keyword evidence="6" id="KW-0735">Signal-anchor</keyword>
<evidence type="ECO:0000313" key="11">
    <source>
        <dbReference type="Proteomes" id="UP000033483"/>
    </source>
</evidence>
<keyword evidence="9" id="KW-0472">Membrane</keyword>
<protein>
    <recommendedName>
        <fullName evidence="12">Alpha-1,2-mannosyltransferase</fullName>
    </recommendedName>
</protein>
<accession>A0A0F4ZHR0</accession>
<dbReference type="EMBL" id="LAEV01000831">
    <property type="protein sequence ID" value="KKA29428.1"/>
    <property type="molecule type" value="Genomic_DNA"/>
</dbReference>
<keyword evidence="5" id="KW-0812">Transmembrane</keyword>
<keyword evidence="4" id="KW-0808">Transferase</keyword>
<keyword evidence="11" id="KW-1185">Reference proteome</keyword>
<dbReference type="GO" id="GO:0000139">
    <property type="term" value="C:Golgi membrane"/>
    <property type="evidence" value="ECO:0007669"/>
    <property type="project" value="UniProtKB-SubCell"/>
</dbReference>
<evidence type="ECO:0000256" key="2">
    <source>
        <dbReference type="ARBA" id="ARBA00004922"/>
    </source>
</evidence>
<proteinExistence type="inferred from homology"/>
<dbReference type="GO" id="GO:0000026">
    <property type="term" value="F:alpha-1,2-mannosyltransferase activity"/>
    <property type="evidence" value="ECO:0007669"/>
    <property type="project" value="TreeGrafter"/>
</dbReference>
<evidence type="ECO:0000256" key="4">
    <source>
        <dbReference type="ARBA" id="ARBA00022679"/>
    </source>
</evidence>
<keyword evidence="7" id="KW-1133">Transmembrane helix</keyword>
<dbReference type="PANTHER" id="PTHR31646:SF1">
    <property type="entry name" value="ALPHA-1,2-MANNOSYLTRANSFERASE MNN2"/>
    <property type="match status" value="1"/>
</dbReference>
<comment type="similarity">
    <text evidence="3">Belongs to the MNN1/MNT family.</text>
</comment>
<dbReference type="AlphaFoldDB" id="A0A0F4ZHR0"/>
<dbReference type="Proteomes" id="UP000033483">
    <property type="component" value="Unassembled WGS sequence"/>
</dbReference>